<accession>A0ABR9X1P7</accession>
<keyword evidence="5 7" id="KW-1278">Translocase</keyword>
<comment type="catalytic activity">
    <reaction evidence="7">
        <text>ATP + H2O + polyamine-[polyamine-binding protein]Side 1 = ADP + phosphate + polyamineSide 2 + [polyamine-binding protein]Side 1.</text>
        <dbReference type="EC" id="7.6.2.11"/>
    </reaction>
</comment>
<comment type="function">
    <text evidence="7">Part of the ABC transporter complex PotABCD involved in spermidine/putrescine import. Responsible for energy coupling to the transport system.</text>
</comment>
<dbReference type="Gene3D" id="2.40.50.100">
    <property type="match status" value="1"/>
</dbReference>
<evidence type="ECO:0000256" key="7">
    <source>
        <dbReference type="RuleBase" id="RU364083"/>
    </source>
</evidence>
<proteinExistence type="inferred from homology"/>
<dbReference type="InterPro" id="IPR013611">
    <property type="entry name" value="Transp-assoc_OB_typ2"/>
</dbReference>
<feature type="domain" description="ABC transporter" evidence="8">
    <location>
        <begin position="8"/>
        <end position="247"/>
    </location>
</feature>
<keyword evidence="1 7" id="KW-0813">Transport</keyword>
<gene>
    <name evidence="7" type="primary">potA</name>
    <name evidence="9" type="ORF">IQ782_11625</name>
</gene>
<dbReference type="NCBIfam" id="TIGR01187">
    <property type="entry name" value="potA"/>
    <property type="match status" value="1"/>
</dbReference>
<evidence type="ECO:0000256" key="1">
    <source>
        <dbReference type="ARBA" id="ARBA00022448"/>
    </source>
</evidence>
<evidence type="ECO:0000313" key="10">
    <source>
        <dbReference type="Proteomes" id="UP000607796"/>
    </source>
</evidence>
<evidence type="ECO:0000256" key="6">
    <source>
        <dbReference type="ARBA" id="ARBA00023136"/>
    </source>
</evidence>
<name>A0ABR9X1P7_9RHOB</name>
<organism evidence="9 10">
    <name type="scientific">Salipiger mangrovisoli</name>
    <dbReference type="NCBI Taxonomy" id="2865933"/>
    <lineage>
        <taxon>Bacteria</taxon>
        <taxon>Pseudomonadati</taxon>
        <taxon>Pseudomonadota</taxon>
        <taxon>Alphaproteobacteria</taxon>
        <taxon>Rhodobacterales</taxon>
        <taxon>Roseobacteraceae</taxon>
        <taxon>Salipiger</taxon>
    </lineage>
</organism>
<dbReference type="InterPro" id="IPR017871">
    <property type="entry name" value="ABC_transporter-like_CS"/>
</dbReference>
<evidence type="ECO:0000259" key="8">
    <source>
        <dbReference type="PROSITE" id="PS50893"/>
    </source>
</evidence>
<dbReference type="PANTHER" id="PTHR42781">
    <property type="entry name" value="SPERMIDINE/PUTRESCINE IMPORT ATP-BINDING PROTEIN POTA"/>
    <property type="match status" value="1"/>
</dbReference>
<dbReference type="SUPFAM" id="SSF50331">
    <property type="entry name" value="MOP-like"/>
    <property type="match status" value="1"/>
</dbReference>
<dbReference type="InterPro" id="IPR003439">
    <property type="entry name" value="ABC_transporter-like_ATP-bd"/>
</dbReference>
<dbReference type="SUPFAM" id="SSF52540">
    <property type="entry name" value="P-loop containing nucleoside triphosphate hydrolases"/>
    <property type="match status" value="1"/>
</dbReference>
<comment type="caution">
    <text evidence="9">The sequence shown here is derived from an EMBL/GenBank/DDBJ whole genome shotgun (WGS) entry which is preliminary data.</text>
</comment>
<dbReference type="Pfam" id="PF00005">
    <property type="entry name" value="ABC_tran"/>
    <property type="match status" value="1"/>
</dbReference>
<evidence type="ECO:0000313" key="9">
    <source>
        <dbReference type="EMBL" id="MBE9637494.1"/>
    </source>
</evidence>
<dbReference type="InterPro" id="IPR050093">
    <property type="entry name" value="ABC_SmlMolc_Importer"/>
</dbReference>
<comment type="similarity">
    <text evidence="7">Belongs to the ABC transporter superfamily. Spermidine/putrescine importer (TC 3.A.1.11.1) family.</text>
</comment>
<protein>
    <recommendedName>
        <fullName evidence="7">Spermidine/putrescine import ATP-binding protein PotA</fullName>
        <ecNumber evidence="7">7.6.2.11</ecNumber>
    </recommendedName>
</protein>
<evidence type="ECO:0000256" key="2">
    <source>
        <dbReference type="ARBA" id="ARBA00022475"/>
    </source>
</evidence>
<evidence type="ECO:0000256" key="3">
    <source>
        <dbReference type="ARBA" id="ARBA00022741"/>
    </source>
</evidence>
<dbReference type="Gene3D" id="3.40.50.300">
    <property type="entry name" value="P-loop containing nucleotide triphosphate hydrolases"/>
    <property type="match status" value="1"/>
</dbReference>
<dbReference type="Pfam" id="PF08402">
    <property type="entry name" value="TOBE_2"/>
    <property type="match status" value="1"/>
</dbReference>
<evidence type="ECO:0000256" key="4">
    <source>
        <dbReference type="ARBA" id="ARBA00022840"/>
    </source>
</evidence>
<dbReference type="SMART" id="SM00382">
    <property type="entry name" value="AAA"/>
    <property type="match status" value="1"/>
</dbReference>
<dbReference type="InterPro" id="IPR008995">
    <property type="entry name" value="Mo/tungstate-bd_C_term_dom"/>
</dbReference>
<keyword evidence="10" id="KW-1185">Reference proteome</keyword>
<reference evidence="9 10" key="1">
    <citation type="journal article" date="2021" name="Int. J. Syst. Evol. Microbiol.">
        <title>Salipiger mangrovisoli sp. nov., isolated from mangrove soil and the proposal for the reclassification of Paraphaeobacter pallidus as Salipiger pallidus comb. nov.</title>
        <authorList>
            <person name="Du J."/>
            <person name="Liu Y."/>
            <person name="Pei T."/>
            <person name="Deng M.R."/>
            <person name="Zhu H."/>
        </authorList>
    </citation>
    <scope>NUCLEOTIDE SEQUENCE [LARGE SCALE GENOMIC DNA]</scope>
    <source>
        <strain evidence="9 10">6D45A</strain>
    </source>
</reference>
<keyword evidence="3 7" id="KW-0547">Nucleotide-binding</keyword>
<dbReference type="EC" id="7.6.2.11" evidence="7"/>
<comment type="subunit">
    <text evidence="7">The complex is composed of two ATP-binding proteins (PotA), two transmembrane proteins (PotB and PotC) and a solute-binding protein (PotD).</text>
</comment>
<dbReference type="GO" id="GO:0005524">
    <property type="term" value="F:ATP binding"/>
    <property type="evidence" value="ECO:0007669"/>
    <property type="project" value="UniProtKB-KW"/>
</dbReference>
<dbReference type="EMBL" id="JADFFK010000007">
    <property type="protein sequence ID" value="MBE9637494.1"/>
    <property type="molecule type" value="Genomic_DNA"/>
</dbReference>
<dbReference type="InterPro" id="IPR003593">
    <property type="entry name" value="AAA+_ATPase"/>
</dbReference>
<keyword evidence="4 7" id="KW-0067">ATP-binding</keyword>
<dbReference type="PROSITE" id="PS50893">
    <property type="entry name" value="ABC_TRANSPORTER_2"/>
    <property type="match status" value="1"/>
</dbReference>
<dbReference type="InterPro" id="IPR005893">
    <property type="entry name" value="PotA-like"/>
</dbReference>
<keyword evidence="6 7" id="KW-0472">Membrane</keyword>
<dbReference type="PROSITE" id="PS00211">
    <property type="entry name" value="ABC_TRANSPORTER_1"/>
    <property type="match status" value="1"/>
</dbReference>
<dbReference type="Proteomes" id="UP000607796">
    <property type="component" value="Unassembled WGS sequence"/>
</dbReference>
<evidence type="ECO:0000256" key="5">
    <source>
        <dbReference type="ARBA" id="ARBA00022967"/>
    </source>
</evidence>
<dbReference type="InterPro" id="IPR027417">
    <property type="entry name" value="P-loop_NTPase"/>
</dbReference>
<dbReference type="PANTHER" id="PTHR42781:SF4">
    <property type="entry name" value="SPERMIDINE_PUTRESCINE IMPORT ATP-BINDING PROTEIN POTA"/>
    <property type="match status" value="1"/>
</dbReference>
<sequence length="376" mass="40899">MTDTTTHVRAPEVVAEFVGATKRFGEVLAADRIDLRIRRGEFLSFLGPSGCGKTTALRMLAGFESPTAGEVLIDGRDVSAVPAHKRPVNMVFQHYALFPHMTVAQNVGYGLRQRRPRLPRREIELKVAKALATVRLADFGPRRIWEMSGGQQQRVALARAIVNEPKILLLDEPMAALDAKLRGEMQRELLDLQRSLGITFVLVTHDQEEALAMSDRICIMGKGRIAQVGTPQDLYDRPRSRYVADFVGKANIVSGQITGRQAGLAQAVVGNGVKVVLRDEPDDDRSAAEIAVRPEALSLASRDAAAPERAASLPARVTHRTFLGDHTEYLLVAEGIGPLQVNVPRQAERALGGHDVGASVHVIWPEGTGLVLAADD</sequence>
<dbReference type="RefSeq" id="WP_194134796.1">
    <property type="nucleotide sequence ID" value="NZ_JADFFK010000007.1"/>
</dbReference>
<keyword evidence="2 7" id="KW-1003">Cell membrane</keyword>